<keyword evidence="1" id="KW-0812">Transmembrane</keyword>
<accession>A0ABX1RED1</accession>
<dbReference type="EMBL" id="JAAXKY010000051">
    <property type="protein sequence ID" value="NMH78752.1"/>
    <property type="molecule type" value="Genomic_DNA"/>
</dbReference>
<feature type="transmembrane region" description="Helical" evidence="1">
    <location>
        <begin position="12"/>
        <end position="32"/>
    </location>
</feature>
<protein>
    <recommendedName>
        <fullName evidence="4">Integral membrane protein</fullName>
    </recommendedName>
</protein>
<feature type="transmembrane region" description="Helical" evidence="1">
    <location>
        <begin position="70"/>
        <end position="87"/>
    </location>
</feature>
<keyword evidence="3" id="KW-1185">Reference proteome</keyword>
<reference evidence="2 3" key="1">
    <citation type="submission" date="2020-04" db="EMBL/GenBank/DDBJ databases">
        <authorList>
            <person name="Klaysubun C."/>
            <person name="Duangmal K."/>
            <person name="Lipun K."/>
        </authorList>
    </citation>
    <scope>NUCLEOTIDE SEQUENCE [LARGE SCALE GENOMIC DNA]</scope>
    <source>
        <strain evidence="2 3">JCM 11839</strain>
    </source>
</reference>
<organism evidence="2 3">
    <name type="scientific">Pseudonocardia xinjiangensis</name>
    <dbReference type="NCBI Taxonomy" id="75289"/>
    <lineage>
        <taxon>Bacteria</taxon>
        <taxon>Bacillati</taxon>
        <taxon>Actinomycetota</taxon>
        <taxon>Actinomycetes</taxon>
        <taxon>Pseudonocardiales</taxon>
        <taxon>Pseudonocardiaceae</taxon>
        <taxon>Pseudonocardia</taxon>
    </lineage>
</organism>
<evidence type="ECO:0000313" key="2">
    <source>
        <dbReference type="EMBL" id="NMH78752.1"/>
    </source>
</evidence>
<gene>
    <name evidence="2" type="ORF">HF577_16885</name>
</gene>
<keyword evidence="1" id="KW-0472">Membrane</keyword>
<evidence type="ECO:0008006" key="4">
    <source>
        <dbReference type="Google" id="ProtNLM"/>
    </source>
</evidence>
<evidence type="ECO:0000256" key="1">
    <source>
        <dbReference type="SAM" id="Phobius"/>
    </source>
</evidence>
<name>A0ABX1RED1_9PSEU</name>
<evidence type="ECO:0000313" key="3">
    <source>
        <dbReference type="Proteomes" id="UP001296706"/>
    </source>
</evidence>
<dbReference type="Proteomes" id="UP001296706">
    <property type="component" value="Unassembled WGS sequence"/>
</dbReference>
<sequence length="129" mass="13183">MNEPEPPAVSDGTLLGLLVLDGVLVGALGLVFTPLYLGGVPAPLGVLLSVLVLPWLVFRAGEIDVRPSRAGAPLLAWVLTVGVLGLVSPGGDVMLPPTWQSLLLAVGGIGAGLWALRSVLNSAYRRNGG</sequence>
<feature type="transmembrane region" description="Helical" evidence="1">
    <location>
        <begin position="99"/>
        <end position="116"/>
    </location>
</feature>
<proteinExistence type="predicted"/>
<keyword evidence="1" id="KW-1133">Transmembrane helix</keyword>
<comment type="caution">
    <text evidence="2">The sequence shown here is derived from an EMBL/GenBank/DDBJ whole genome shotgun (WGS) entry which is preliminary data.</text>
</comment>
<feature type="transmembrane region" description="Helical" evidence="1">
    <location>
        <begin position="38"/>
        <end position="58"/>
    </location>
</feature>